<evidence type="ECO:0000313" key="3">
    <source>
        <dbReference type="Proteomes" id="UP001501757"/>
    </source>
</evidence>
<organism evidence="2 3">
    <name type="scientific">Bowmanella denitrificans</name>
    <dbReference type="NCBI Taxonomy" id="366582"/>
    <lineage>
        <taxon>Bacteria</taxon>
        <taxon>Pseudomonadati</taxon>
        <taxon>Pseudomonadota</taxon>
        <taxon>Gammaproteobacteria</taxon>
        <taxon>Alteromonadales</taxon>
        <taxon>Alteromonadaceae</taxon>
        <taxon>Bowmanella</taxon>
    </lineage>
</organism>
<dbReference type="RefSeq" id="WP_343846513.1">
    <property type="nucleotide sequence ID" value="NZ_BAAAEI010000021.1"/>
</dbReference>
<comment type="caution">
    <text evidence="2">The sequence shown here is derived from an EMBL/GenBank/DDBJ whole genome shotgun (WGS) entry which is preliminary data.</text>
</comment>
<sequence>MKIQTLLFGAGQGAGVFIDNTASEREFVGFLDNDQRKFGKQFYGIRVYAPADVKSLQFDEIVITTQWAIDVKNQLLNELDIPDKKIILPHKNLLKKPTPFVQKETLGLARLIVLELSSLAQKLDVPMVVDFGTLLGLVRDDDIIPWDDDVDFSVPLSFKNEAEELLLNFLSLELGGVNWRVERIIDKNENVSGLLLKFSCPSQYLNEFTTSICFREVRNGQALHLPSLGMWYAPEKHFKDIDKIFWREQIIQVPLDYEDYLTFQYGDWKTPKKDMQLTDYANLNTVSFQEVELASLQSVIIQKG</sequence>
<dbReference type="PANTHER" id="PTHR43404">
    <property type="entry name" value="LIPOPOLYSACCHARIDE CHOLINEPHOSPHOTRANSFERASE LICD"/>
    <property type="match status" value="1"/>
</dbReference>
<evidence type="ECO:0000313" key="2">
    <source>
        <dbReference type="EMBL" id="GAA0366829.1"/>
    </source>
</evidence>
<dbReference type="Pfam" id="PF04991">
    <property type="entry name" value="LicD"/>
    <property type="match status" value="1"/>
</dbReference>
<proteinExistence type="predicted"/>
<dbReference type="EMBL" id="BAAAEI010000021">
    <property type="protein sequence ID" value="GAA0366829.1"/>
    <property type="molecule type" value="Genomic_DNA"/>
</dbReference>
<accession>A0ABP3HBA9</accession>
<dbReference type="Proteomes" id="UP001501757">
    <property type="component" value="Unassembled WGS sequence"/>
</dbReference>
<dbReference type="InterPro" id="IPR007074">
    <property type="entry name" value="LicD/FKTN/FKRP_NTP_transf"/>
</dbReference>
<reference evidence="3" key="1">
    <citation type="journal article" date="2019" name="Int. J. Syst. Evol. Microbiol.">
        <title>The Global Catalogue of Microorganisms (GCM) 10K type strain sequencing project: providing services to taxonomists for standard genome sequencing and annotation.</title>
        <authorList>
            <consortium name="The Broad Institute Genomics Platform"/>
            <consortium name="The Broad Institute Genome Sequencing Center for Infectious Disease"/>
            <person name="Wu L."/>
            <person name="Ma J."/>
        </authorList>
    </citation>
    <scope>NUCLEOTIDE SEQUENCE [LARGE SCALE GENOMIC DNA]</scope>
    <source>
        <strain evidence="3">JCM 13378</strain>
    </source>
</reference>
<evidence type="ECO:0000259" key="1">
    <source>
        <dbReference type="Pfam" id="PF04991"/>
    </source>
</evidence>
<gene>
    <name evidence="2" type="ORF">GCM10009092_33970</name>
</gene>
<dbReference type="InterPro" id="IPR052942">
    <property type="entry name" value="LPS_cholinephosphotransferase"/>
</dbReference>
<name>A0ABP3HBA9_9ALTE</name>
<dbReference type="Gene3D" id="3.40.50.720">
    <property type="entry name" value="NAD(P)-binding Rossmann-like Domain"/>
    <property type="match status" value="1"/>
</dbReference>
<keyword evidence="3" id="KW-1185">Reference proteome</keyword>
<protein>
    <recommendedName>
        <fullName evidence="1">LicD/FKTN/FKRP nucleotidyltransferase domain-containing protein</fullName>
    </recommendedName>
</protein>
<feature type="domain" description="LicD/FKTN/FKRP nucleotidyltransferase" evidence="1">
    <location>
        <begin position="121"/>
        <end position="155"/>
    </location>
</feature>
<dbReference type="PANTHER" id="PTHR43404:SF1">
    <property type="entry name" value="MNN4P"/>
    <property type="match status" value="1"/>
</dbReference>